<evidence type="ECO:0000256" key="2">
    <source>
        <dbReference type="ARBA" id="ARBA00012438"/>
    </source>
</evidence>
<reference evidence="7" key="1">
    <citation type="submission" date="2010-02" db="EMBL/GenBank/DDBJ databases">
        <title>Complete sequence of Thermoanaerobacter italicus Ab9.</title>
        <authorList>
            <consortium name="US DOE Joint Genome Institute"/>
            <person name="Lucas S."/>
            <person name="Copeland A."/>
            <person name="Lapidus A."/>
            <person name="Cheng J.-F."/>
            <person name="Bruce D."/>
            <person name="Goodwin L."/>
            <person name="Pitluck S."/>
            <person name="Chertkov O."/>
            <person name="Detter J.C."/>
            <person name="Han C."/>
            <person name="Tapia R."/>
            <person name="Land M."/>
            <person name="Hauser L."/>
            <person name="Kyrpides N."/>
            <person name="Mikhailova N."/>
            <person name="Hemme C.L."/>
            <person name="Woyke T."/>
        </authorList>
    </citation>
    <scope>NUCLEOTIDE SEQUENCE [LARGE SCALE GENOMIC DNA]</scope>
    <source>
        <strain evidence="7">Ab9</strain>
    </source>
</reference>
<sequence length="70" mass="7700">MIIYVLTKPLNMVKKATQEMARGNFKVHKQQGLGLAIAKKIIEEHGGSIAVESEVNKGAAFTVSLTIKYR</sequence>
<dbReference type="Pfam" id="PF02518">
    <property type="entry name" value="HATPase_c"/>
    <property type="match status" value="1"/>
</dbReference>
<comment type="catalytic activity">
    <reaction evidence="1">
        <text>ATP + protein L-histidine = ADP + protein N-phospho-L-histidine.</text>
        <dbReference type="EC" id="2.7.13.3"/>
    </reaction>
</comment>
<dbReference type="GO" id="GO:0005886">
    <property type="term" value="C:plasma membrane"/>
    <property type="evidence" value="ECO:0007669"/>
    <property type="project" value="TreeGrafter"/>
</dbReference>
<dbReference type="KEGG" id="tit:Thit_2144"/>
<gene>
    <name evidence="7" type="ordered locus">Thit_2144</name>
</gene>
<evidence type="ECO:0000313" key="8">
    <source>
        <dbReference type="Proteomes" id="UP000001552"/>
    </source>
</evidence>
<proteinExistence type="predicted"/>
<dbReference type="PANTHER" id="PTHR43047">
    <property type="entry name" value="TWO-COMPONENT HISTIDINE PROTEIN KINASE"/>
    <property type="match status" value="1"/>
</dbReference>
<dbReference type="EMBL" id="CP001936">
    <property type="protein sequence ID" value="ADD03362.1"/>
    <property type="molecule type" value="Genomic_DNA"/>
</dbReference>
<dbReference type="SUPFAM" id="SSF55874">
    <property type="entry name" value="ATPase domain of HSP90 chaperone/DNA topoisomerase II/histidine kinase"/>
    <property type="match status" value="1"/>
</dbReference>
<dbReference type="InterPro" id="IPR003594">
    <property type="entry name" value="HATPase_dom"/>
</dbReference>
<dbReference type="AlphaFoldDB" id="D3T5I9"/>
<dbReference type="RefSeq" id="WP_012996053.1">
    <property type="nucleotide sequence ID" value="NC_013921.1"/>
</dbReference>
<evidence type="ECO:0000256" key="5">
    <source>
        <dbReference type="ARBA" id="ARBA00023012"/>
    </source>
</evidence>
<dbReference type="InterPro" id="IPR004358">
    <property type="entry name" value="Sig_transdc_His_kin-like_C"/>
</dbReference>
<dbReference type="OrthoDB" id="9792991at2"/>
<dbReference type="CDD" id="cd00075">
    <property type="entry name" value="HATPase"/>
    <property type="match status" value="1"/>
</dbReference>
<dbReference type="HOGENOM" id="CLU_2756502_0_0_9"/>
<evidence type="ECO:0000259" key="6">
    <source>
        <dbReference type="Pfam" id="PF02518"/>
    </source>
</evidence>
<keyword evidence="5" id="KW-0902">Two-component regulatory system</keyword>
<dbReference type="GO" id="GO:0009927">
    <property type="term" value="F:histidine phosphotransfer kinase activity"/>
    <property type="evidence" value="ECO:0007669"/>
    <property type="project" value="TreeGrafter"/>
</dbReference>
<dbReference type="PANTHER" id="PTHR43047:SF72">
    <property type="entry name" value="OSMOSENSING HISTIDINE PROTEIN KINASE SLN1"/>
    <property type="match status" value="1"/>
</dbReference>
<keyword evidence="8" id="KW-1185">Reference proteome</keyword>
<dbReference type="PRINTS" id="PR00344">
    <property type="entry name" value="BCTRLSENSOR"/>
</dbReference>
<keyword evidence="7" id="KW-0547">Nucleotide-binding</keyword>
<protein>
    <recommendedName>
        <fullName evidence="2">histidine kinase</fullName>
        <ecNumber evidence="2">2.7.13.3</ecNumber>
    </recommendedName>
</protein>
<evidence type="ECO:0000256" key="1">
    <source>
        <dbReference type="ARBA" id="ARBA00000085"/>
    </source>
</evidence>
<keyword evidence="4" id="KW-0418">Kinase</keyword>
<feature type="domain" description="Histidine kinase/HSP90-like ATPase" evidence="6">
    <location>
        <begin position="28"/>
        <end position="66"/>
    </location>
</feature>
<dbReference type="GO" id="GO:0005524">
    <property type="term" value="F:ATP binding"/>
    <property type="evidence" value="ECO:0007669"/>
    <property type="project" value="UniProtKB-KW"/>
</dbReference>
<dbReference type="Gene3D" id="3.30.565.10">
    <property type="entry name" value="Histidine kinase-like ATPase, C-terminal domain"/>
    <property type="match status" value="1"/>
</dbReference>
<evidence type="ECO:0000313" key="7">
    <source>
        <dbReference type="EMBL" id="ADD03362.1"/>
    </source>
</evidence>
<accession>D3T5I9</accession>
<dbReference type="Proteomes" id="UP000001552">
    <property type="component" value="Chromosome"/>
</dbReference>
<keyword evidence="7" id="KW-0067">ATP-binding</keyword>
<dbReference type="EC" id="2.7.13.3" evidence="2"/>
<evidence type="ECO:0000256" key="3">
    <source>
        <dbReference type="ARBA" id="ARBA00022679"/>
    </source>
</evidence>
<name>D3T5I9_THEIA</name>
<evidence type="ECO:0000256" key="4">
    <source>
        <dbReference type="ARBA" id="ARBA00022777"/>
    </source>
</evidence>
<keyword evidence="3" id="KW-0808">Transferase</keyword>
<dbReference type="InterPro" id="IPR036890">
    <property type="entry name" value="HATPase_C_sf"/>
</dbReference>
<organism evidence="7 8">
    <name type="scientific">Thermoanaerobacter italicus (strain DSM 9252 / Ab9)</name>
    <dbReference type="NCBI Taxonomy" id="580331"/>
    <lineage>
        <taxon>Bacteria</taxon>
        <taxon>Bacillati</taxon>
        <taxon>Bacillota</taxon>
        <taxon>Clostridia</taxon>
        <taxon>Thermoanaerobacterales</taxon>
        <taxon>Thermoanaerobacteraceae</taxon>
        <taxon>Thermoanaerobacter</taxon>
    </lineage>
</organism>
<dbReference type="GO" id="GO:0000155">
    <property type="term" value="F:phosphorelay sensor kinase activity"/>
    <property type="evidence" value="ECO:0007669"/>
    <property type="project" value="TreeGrafter"/>
</dbReference>